<gene>
    <name evidence="2" type="ORF">FNV43_RR07514</name>
</gene>
<dbReference type="EMBL" id="VOIH02000003">
    <property type="protein sequence ID" value="KAF3451419.1"/>
    <property type="molecule type" value="Genomic_DNA"/>
</dbReference>
<dbReference type="AlphaFoldDB" id="A0A8K0HFX2"/>
<evidence type="ECO:0000313" key="2">
    <source>
        <dbReference type="EMBL" id="KAF3451419.1"/>
    </source>
</evidence>
<evidence type="ECO:0000313" key="3">
    <source>
        <dbReference type="Proteomes" id="UP000796880"/>
    </source>
</evidence>
<comment type="caution">
    <text evidence="2">The sequence shown here is derived from an EMBL/GenBank/DDBJ whole genome shotgun (WGS) entry which is preliminary data.</text>
</comment>
<organism evidence="2 3">
    <name type="scientific">Rhamnella rubrinervis</name>
    <dbReference type="NCBI Taxonomy" id="2594499"/>
    <lineage>
        <taxon>Eukaryota</taxon>
        <taxon>Viridiplantae</taxon>
        <taxon>Streptophyta</taxon>
        <taxon>Embryophyta</taxon>
        <taxon>Tracheophyta</taxon>
        <taxon>Spermatophyta</taxon>
        <taxon>Magnoliopsida</taxon>
        <taxon>eudicotyledons</taxon>
        <taxon>Gunneridae</taxon>
        <taxon>Pentapetalae</taxon>
        <taxon>rosids</taxon>
        <taxon>fabids</taxon>
        <taxon>Rosales</taxon>
        <taxon>Rhamnaceae</taxon>
        <taxon>rhamnoid group</taxon>
        <taxon>Rhamneae</taxon>
        <taxon>Rhamnella</taxon>
    </lineage>
</organism>
<evidence type="ECO:0000256" key="1">
    <source>
        <dbReference type="SAM" id="MobiDB-lite"/>
    </source>
</evidence>
<name>A0A8K0HFX2_9ROSA</name>
<sequence length="581" mass="66110">MAPFKRLTKASEKRASSKQCINHKPITEKQRRKRTQKARRVAKAPSTTGRRRRTVEASPDQRPPPVHLRRIWGNSAKLWQKLQSARWVGFQSPLRIAGICLEATSAAVHATAVYKTVLLGMARMGCEAAYTGEAADLRWFHSPLLLNQVECDDLSVMEFDFLGARTMSQSDFIKAFEDLDFDESDEEVENNVKCCMFYFLEAVRLLWDKKNGESETSTLSKIMRYGVSNYTVIATLAPWEISWSDVSKDARVVIMSASNRHGIAVDIYEGITARARSDLVAMRFELRSELQQQRNEIQNISSLVVNFVDRRIKGNRCMMYYIRKRITNNPRLFDRDVLSLCMFWVYVPVNNDSKHWHMGLRMAWRTGHHAVQYSLIFTFKIGEEGLPDGLLHPRGLPYQYRDCGDGVEAGRHQSYLLIQLLRLVRKDCRDGGPPCHLRAFLIHLHIGTARMAWKAGHHAVDSLIFTFKIGTGMAMEDRHHACPYLLIQTFKIGEEGLRDGRSPAILRGLPHPSYIGPAGMAWRTAIMRSVFTNQTFKIGDEGLRDGGPPCPGPSSSNLHIWTAGWHGRPAIMRSVFTKLHI</sequence>
<keyword evidence="3" id="KW-1185">Reference proteome</keyword>
<proteinExistence type="predicted"/>
<dbReference type="Proteomes" id="UP000796880">
    <property type="component" value="Unassembled WGS sequence"/>
</dbReference>
<accession>A0A8K0HFX2</accession>
<feature type="compositionally biased region" description="Basic residues" evidence="1">
    <location>
        <begin position="30"/>
        <end position="42"/>
    </location>
</feature>
<protein>
    <submittedName>
        <fullName evidence="2">Uncharacterized protein</fullName>
    </submittedName>
</protein>
<feature type="region of interest" description="Disordered" evidence="1">
    <location>
        <begin position="1"/>
        <end position="64"/>
    </location>
</feature>
<reference evidence="2" key="1">
    <citation type="submission" date="2020-03" db="EMBL/GenBank/DDBJ databases">
        <title>A high-quality chromosome-level genome assembly of a woody plant with both climbing and erect habits, Rhamnella rubrinervis.</title>
        <authorList>
            <person name="Lu Z."/>
            <person name="Yang Y."/>
            <person name="Zhu X."/>
            <person name="Sun Y."/>
        </authorList>
    </citation>
    <scope>NUCLEOTIDE SEQUENCE</scope>
    <source>
        <strain evidence="2">BYM</strain>
        <tissue evidence="2">Leaf</tissue>
    </source>
</reference>